<dbReference type="RefSeq" id="WP_123846514.1">
    <property type="nucleotide sequence ID" value="NZ_RPDH01000001.1"/>
</dbReference>
<evidence type="ECO:0000313" key="2">
    <source>
        <dbReference type="EMBL" id="RPE14000.1"/>
    </source>
</evidence>
<dbReference type="EMBL" id="RPDH01000001">
    <property type="protein sequence ID" value="RPE14000.1"/>
    <property type="molecule type" value="Genomic_DNA"/>
</dbReference>
<evidence type="ECO:0000256" key="1">
    <source>
        <dbReference type="SAM" id="SignalP"/>
    </source>
</evidence>
<keyword evidence="3" id="KW-1185">Reference proteome</keyword>
<gene>
    <name evidence="2" type="ORF">EGT74_10955</name>
</gene>
<keyword evidence="1" id="KW-0732">Signal</keyword>
<accession>A0A3N4QDF9</accession>
<feature type="signal peptide" evidence="1">
    <location>
        <begin position="1"/>
        <end position="19"/>
    </location>
</feature>
<feature type="chain" id="PRO_5018183304" description="Cytochrome c" evidence="1">
    <location>
        <begin position="20"/>
        <end position="124"/>
    </location>
</feature>
<proteinExistence type="predicted"/>
<evidence type="ECO:0000313" key="3">
    <source>
        <dbReference type="Proteomes" id="UP000278351"/>
    </source>
</evidence>
<dbReference type="AlphaFoldDB" id="A0A3N4QDF9"/>
<dbReference type="OrthoDB" id="672806at2"/>
<reference evidence="2 3" key="1">
    <citation type="submission" date="2018-11" db="EMBL/GenBank/DDBJ databases">
        <title>Chitinophaga lutea sp.nov., isolate from arsenic contaminated soil.</title>
        <authorList>
            <person name="Zong Y."/>
        </authorList>
    </citation>
    <scope>NUCLEOTIDE SEQUENCE [LARGE SCALE GENOMIC DNA]</scope>
    <source>
        <strain evidence="2 3">ZY74</strain>
    </source>
</reference>
<comment type="caution">
    <text evidence="2">The sequence shown here is derived from an EMBL/GenBank/DDBJ whole genome shotgun (WGS) entry which is preliminary data.</text>
</comment>
<protein>
    <recommendedName>
        <fullName evidence="4">Cytochrome c</fullName>
    </recommendedName>
</protein>
<evidence type="ECO:0008006" key="4">
    <source>
        <dbReference type="Google" id="ProtNLM"/>
    </source>
</evidence>
<sequence>MKSFLTGLAVLLTCAGYVACTSEQAPKPGTSVNCATTVVTSARIYAIVQQNCTNRNCHPGSGAPLNADFSSLAKLKSYISNNGTSWRARVTDLTADMPQFMGYPALSRATRDSIACWVNKGMPD</sequence>
<dbReference type="Proteomes" id="UP000278351">
    <property type="component" value="Unassembled WGS sequence"/>
</dbReference>
<name>A0A3N4QDF9_9BACT</name>
<organism evidence="2 3">
    <name type="scientific">Chitinophaga lutea</name>
    <dbReference type="NCBI Taxonomy" id="2488634"/>
    <lineage>
        <taxon>Bacteria</taxon>
        <taxon>Pseudomonadati</taxon>
        <taxon>Bacteroidota</taxon>
        <taxon>Chitinophagia</taxon>
        <taxon>Chitinophagales</taxon>
        <taxon>Chitinophagaceae</taxon>
        <taxon>Chitinophaga</taxon>
    </lineage>
</organism>